<dbReference type="AlphaFoldDB" id="A0A6P6CLU4"/>
<organism evidence="6 7">
    <name type="scientific">Pteropus vampyrus</name>
    <name type="common">Large flying fox</name>
    <dbReference type="NCBI Taxonomy" id="132908"/>
    <lineage>
        <taxon>Eukaryota</taxon>
        <taxon>Metazoa</taxon>
        <taxon>Chordata</taxon>
        <taxon>Craniata</taxon>
        <taxon>Vertebrata</taxon>
        <taxon>Euteleostomi</taxon>
        <taxon>Mammalia</taxon>
        <taxon>Eutheria</taxon>
        <taxon>Laurasiatheria</taxon>
        <taxon>Chiroptera</taxon>
        <taxon>Yinpterochiroptera</taxon>
        <taxon>Pteropodoidea</taxon>
        <taxon>Pteropodidae</taxon>
        <taxon>Pteropodinae</taxon>
        <taxon>Pteropus</taxon>
    </lineage>
</organism>
<dbReference type="Proteomes" id="UP000515202">
    <property type="component" value="Unplaced"/>
</dbReference>
<dbReference type="InterPro" id="IPR000592">
    <property type="entry name" value="Ribosomal_eS27"/>
</dbReference>
<dbReference type="InterPro" id="IPR023407">
    <property type="entry name" value="Ribosomal_eS27_Zn-bd_dom_sf"/>
</dbReference>
<dbReference type="RefSeq" id="XP_023388447.1">
    <property type="nucleotide sequence ID" value="XM_023532679.1"/>
</dbReference>
<reference evidence="7" key="1">
    <citation type="submission" date="2025-08" db="UniProtKB">
        <authorList>
            <consortium name="RefSeq"/>
        </authorList>
    </citation>
    <scope>IDENTIFICATION</scope>
    <source>
        <tissue evidence="7">Kidney</tissue>
    </source>
</reference>
<dbReference type="GO" id="GO:0005840">
    <property type="term" value="C:ribosome"/>
    <property type="evidence" value="ECO:0007669"/>
    <property type="project" value="UniProtKB-KW"/>
</dbReference>
<dbReference type="GeneID" id="105294459"/>
<name>A0A6P6CLU4_PTEVA</name>
<dbReference type="Gene3D" id="2.20.25.100">
    <property type="entry name" value="Zn-binding ribosomal proteins"/>
    <property type="match status" value="1"/>
</dbReference>
<dbReference type="InterPro" id="IPR011332">
    <property type="entry name" value="Ribosomal_zn-bd"/>
</dbReference>
<proteinExistence type="inferred from homology"/>
<keyword evidence="4" id="KW-0689">Ribosomal protein</keyword>
<evidence type="ECO:0000256" key="2">
    <source>
        <dbReference type="ARBA" id="ARBA00010919"/>
    </source>
</evidence>
<dbReference type="GO" id="GO:0003735">
    <property type="term" value="F:structural constituent of ribosome"/>
    <property type="evidence" value="ECO:0007669"/>
    <property type="project" value="InterPro"/>
</dbReference>
<sequence>MDVKCPGCHKITMVFNHVQTVVLCVRCSVASCHPTGRKARLTEGHSFRRMRH</sequence>
<keyword evidence="6" id="KW-1185">Reference proteome</keyword>
<dbReference type="OrthoDB" id="5567124at2759"/>
<keyword evidence="5" id="KW-0687">Ribonucleoprotein</keyword>
<gene>
    <name evidence="7" type="primary">LOC105294459</name>
</gene>
<dbReference type="GO" id="GO:1990904">
    <property type="term" value="C:ribonucleoprotein complex"/>
    <property type="evidence" value="ECO:0007669"/>
    <property type="project" value="UniProtKB-KW"/>
</dbReference>
<dbReference type="KEGG" id="pvp:105294459"/>
<evidence type="ECO:0000256" key="4">
    <source>
        <dbReference type="ARBA" id="ARBA00022980"/>
    </source>
</evidence>
<comment type="cofactor">
    <cofactor evidence="1">
        <name>Zn(2+)</name>
        <dbReference type="ChEBI" id="CHEBI:29105"/>
    </cofactor>
</comment>
<comment type="similarity">
    <text evidence="2">Belongs to the eukaryotic ribosomal protein eS27 family.</text>
</comment>
<evidence type="ECO:0000256" key="3">
    <source>
        <dbReference type="ARBA" id="ARBA00022833"/>
    </source>
</evidence>
<dbReference type="Pfam" id="PF01667">
    <property type="entry name" value="Ribosomal_S27e"/>
    <property type="match status" value="1"/>
</dbReference>
<dbReference type="GO" id="GO:0006412">
    <property type="term" value="P:translation"/>
    <property type="evidence" value="ECO:0007669"/>
    <property type="project" value="InterPro"/>
</dbReference>
<dbReference type="SUPFAM" id="SSF57829">
    <property type="entry name" value="Zn-binding ribosomal proteins"/>
    <property type="match status" value="1"/>
</dbReference>
<accession>A0A6P6CLU4</accession>
<evidence type="ECO:0000256" key="5">
    <source>
        <dbReference type="ARBA" id="ARBA00023274"/>
    </source>
</evidence>
<evidence type="ECO:0000313" key="7">
    <source>
        <dbReference type="RefSeq" id="XP_023388447.1"/>
    </source>
</evidence>
<evidence type="ECO:0000256" key="1">
    <source>
        <dbReference type="ARBA" id="ARBA00001947"/>
    </source>
</evidence>
<dbReference type="PANTHER" id="PTHR11594">
    <property type="entry name" value="40S RIBOSOMAL PROTEIN S27"/>
    <property type="match status" value="1"/>
</dbReference>
<protein>
    <submittedName>
        <fullName evidence="7">40S ribosomal protein S27-like</fullName>
    </submittedName>
</protein>
<keyword evidence="3" id="KW-0862">Zinc</keyword>
<evidence type="ECO:0000313" key="6">
    <source>
        <dbReference type="Proteomes" id="UP000515202"/>
    </source>
</evidence>